<evidence type="ECO:0000256" key="6">
    <source>
        <dbReference type="ARBA" id="ARBA00023157"/>
    </source>
</evidence>
<keyword evidence="5" id="KW-0560">Oxidoreductase</keyword>
<dbReference type="EMBL" id="RKLV01000002">
    <property type="protein sequence ID" value="MCX2818196.1"/>
    <property type="molecule type" value="Genomic_DNA"/>
</dbReference>
<protein>
    <submittedName>
        <fullName evidence="10">Thioredoxin domain-containing protein</fullName>
    </submittedName>
</protein>
<dbReference type="AlphaFoldDB" id="A0A9Q4GID4"/>
<evidence type="ECO:0000256" key="1">
    <source>
        <dbReference type="ARBA" id="ARBA00005791"/>
    </source>
</evidence>
<dbReference type="Gene3D" id="3.40.30.10">
    <property type="entry name" value="Glutaredoxin"/>
    <property type="match status" value="1"/>
</dbReference>
<evidence type="ECO:0000256" key="4">
    <source>
        <dbReference type="ARBA" id="ARBA00022982"/>
    </source>
</evidence>
<dbReference type="Pfam" id="PF13462">
    <property type="entry name" value="Thioredoxin_4"/>
    <property type="match status" value="1"/>
</dbReference>
<proteinExistence type="inferred from homology"/>
<dbReference type="Proteomes" id="UP001149411">
    <property type="component" value="Unassembled WGS sequence"/>
</dbReference>
<organism evidence="10 11">
    <name type="scientific">Halorutilus salinus</name>
    <dbReference type="NCBI Taxonomy" id="2487751"/>
    <lineage>
        <taxon>Archaea</taxon>
        <taxon>Methanobacteriati</taxon>
        <taxon>Methanobacteriota</taxon>
        <taxon>Stenosarchaea group</taxon>
        <taxon>Halobacteria</taxon>
        <taxon>Halorutilales</taxon>
        <taxon>Halorutilaceae</taxon>
        <taxon>Halorutilus</taxon>
    </lineage>
</organism>
<comment type="caution">
    <text evidence="10">The sequence shown here is derived from an EMBL/GenBank/DDBJ whole genome shotgun (WGS) entry which is preliminary data.</text>
</comment>
<evidence type="ECO:0000256" key="7">
    <source>
        <dbReference type="ARBA" id="ARBA00023284"/>
    </source>
</evidence>
<reference evidence="10" key="1">
    <citation type="submission" date="2022-09" db="EMBL/GenBank/DDBJ databases">
        <title>Haloadaptaus new haloarchaeum isolated from saline soil.</title>
        <authorList>
            <person name="Duran-Viseras A."/>
            <person name="Sanchez-Porro C."/>
            <person name="Ventosa A."/>
        </authorList>
    </citation>
    <scope>NUCLEOTIDE SEQUENCE</scope>
    <source>
        <strain evidence="10">F3-133</strain>
    </source>
</reference>
<keyword evidence="4" id="KW-0813">Transport</keyword>
<dbReference type="PANTHER" id="PTHR13887">
    <property type="entry name" value="GLUTATHIONE S-TRANSFERASE KAPPA"/>
    <property type="match status" value="1"/>
</dbReference>
<evidence type="ECO:0000313" key="10">
    <source>
        <dbReference type="EMBL" id="MCX2818196.1"/>
    </source>
</evidence>
<evidence type="ECO:0000256" key="2">
    <source>
        <dbReference type="ARBA" id="ARBA00007787"/>
    </source>
</evidence>
<feature type="region of interest" description="Disordered" evidence="8">
    <location>
        <begin position="22"/>
        <end position="51"/>
    </location>
</feature>
<keyword evidence="3" id="KW-0732">Signal</keyword>
<comment type="similarity">
    <text evidence="1">Belongs to the thioredoxin family. DsbA subfamily.</text>
</comment>
<name>A0A9Q4GID4_9EURY</name>
<dbReference type="GO" id="GO:0016491">
    <property type="term" value="F:oxidoreductase activity"/>
    <property type="evidence" value="ECO:0007669"/>
    <property type="project" value="UniProtKB-KW"/>
</dbReference>
<evidence type="ECO:0000259" key="9">
    <source>
        <dbReference type="Pfam" id="PF13462"/>
    </source>
</evidence>
<evidence type="ECO:0000256" key="3">
    <source>
        <dbReference type="ARBA" id="ARBA00022729"/>
    </source>
</evidence>
<dbReference type="SUPFAM" id="SSF52833">
    <property type="entry name" value="Thioredoxin-like"/>
    <property type="match status" value="1"/>
</dbReference>
<keyword evidence="4" id="KW-0249">Electron transport</keyword>
<keyword evidence="6" id="KW-1015">Disulfide bond</keyword>
<dbReference type="PROSITE" id="PS51257">
    <property type="entry name" value="PROKAR_LIPOPROTEIN"/>
    <property type="match status" value="1"/>
</dbReference>
<dbReference type="RefSeq" id="WP_266085903.1">
    <property type="nucleotide sequence ID" value="NZ_RKLV01000002.1"/>
</dbReference>
<comment type="similarity">
    <text evidence="2">Belongs to the glutaredoxin family.</text>
</comment>
<keyword evidence="11" id="KW-1185">Reference proteome</keyword>
<dbReference type="InterPro" id="IPR012336">
    <property type="entry name" value="Thioredoxin-like_fold"/>
</dbReference>
<feature type="domain" description="Thioredoxin-like fold" evidence="9">
    <location>
        <begin position="45"/>
        <end position="197"/>
    </location>
</feature>
<gene>
    <name evidence="10" type="ORF">EGH25_02370</name>
</gene>
<evidence type="ECO:0000313" key="11">
    <source>
        <dbReference type="Proteomes" id="UP001149411"/>
    </source>
</evidence>
<sequence length="217" mass="23641">MDRRRFMASVAAAGAVGVTGCLGGNNDEGDTVPLDSHPISDGLEEQPSLGASDAPTAVVAFEDPSCHSCHSFETNVLPTMREEMIEMGDTRFYYRLFTQPVQPWGTDASKALEATYASDEDVFWELKSFYYDEFDFTTDDVLPRTREFLGDTSVDADGIVESARNGEYDDEVDSDMSVGERAGVRGTPTFFLVDGDEVVAQVVGPQSTSVFRNALGL</sequence>
<dbReference type="PANTHER" id="PTHR13887:SF14">
    <property type="entry name" value="DISULFIDE BOND FORMATION PROTEIN D"/>
    <property type="match status" value="1"/>
</dbReference>
<keyword evidence="7" id="KW-0676">Redox-active center</keyword>
<accession>A0A9Q4GID4</accession>
<dbReference type="InterPro" id="IPR036249">
    <property type="entry name" value="Thioredoxin-like_sf"/>
</dbReference>
<evidence type="ECO:0000256" key="8">
    <source>
        <dbReference type="SAM" id="MobiDB-lite"/>
    </source>
</evidence>
<evidence type="ECO:0000256" key="5">
    <source>
        <dbReference type="ARBA" id="ARBA00023002"/>
    </source>
</evidence>